<gene>
    <name evidence="2" type="ORF">ACF05T_34155</name>
</gene>
<evidence type="ECO:0000256" key="1">
    <source>
        <dbReference type="SAM" id="MobiDB-lite"/>
    </source>
</evidence>
<organism evidence="2 3">
    <name type="scientific">Streptomyces lateritius</name>
    <dbReference type="NCBI Taxonomy" id="67313"/>
    <lineage>
        <taxon>Bacteria</taxon>
        <taxon>Bacillati</taxon>
        <taxon>Actinomycetota</taxon>
        <taxon>Actinomycetes</taxon>
        <taxon>Kitasatosporales</taxon>
        <taxon>Streptomycetaceae</taxon>
        <taxon>Streptomyces</taxon>
    </lineage>
</organism>
<evidence type="ECO:0000313" key="3">
    <source>
        <dbReference type="Proteomes" id="UP001603013"/>
    </source>
</evidence>
<proteinExistence type="predicted"/>
<dbReference type="EMBL" id="JBIBSM010000032">
    <property type="protein sequence ID" value="MFF8281041.1"/>
    <property type="molecule type" value="Genomic_DNA"/>
</dbReference>
<name>A0ABW6YMD5_9ACTN</name>
<keyword evidence="3" id="KW-1185">Reference proteome</keyword>
<evidence type="ECO:0008006" key="4">
    <source>
        <dbReference type="Google" id="ProtNLM"/>
    </source>
</evidence>
<sequence>MTRRRWSSTLNEVEAAVERIVIADSADGGVLTTAAPDGAPVASYTVTGTPGATAVAFAEFFRDSGGWKSGPQGVRFRAPEFGSRRSHRRTSARHGPAPQRDRVPAPDRPGPAGPQLLCLRAEGPWTFTVEEPG</sequence>
<dbReference type="Proteomes" id="UP001603013">
    <property type="component" value="Unassembled WGS sequence"/>
</dbReference>
<accession>A0ABW6YMD5</accession>
<protein>
    <recommendedName>
        <fullName evidence="4">DUF4440 domain-containing protein</fullName>
    </recommendedName>
</protein>
<evidence type="ECO:0000313" key="2">
    <source>
        <dbReference type="EMBL" id="MFF8281041.1"/>
    </source>
</evidence>
<dbReference type="RefSeq" id="WP_391937802.1">
    <property type="nucleotide sequence ID" value="NZ_JBIBSM010000032.1"/>
</dbReference>
<feature type="region of interest" description="Disordered" evidence="1">
    <location>
        <begin position="65"/>
        <end position="115"/>
    </location>
</feature>
<reference evidence="2 3" key="1">
    <citation type="submission" date="2024-10" db="EMBL/GenBank/DDBJ databases">
        <title>The Natural Products Discovery Center: Release of the First 8490 Sequenced Strains for Exploring Actinobacteria Biosynthetic Diversity.</title>
        <authorList>
            <person name="Kalkreuter E."/>
            <person name="Kautsar S.A."/>
            <person name="Yang D."/>
            <person name="Bader C.D."/>
            <person name="Teijaro C.N."/>
            <person name="Fluegel L."/>
            <person name="Davis C.M."/>
            <person name="Simpson J.R."/>
            <person name="Lauterbach L."/>
            <person name="Steele A.D."/>
            <person name="Gui C."/>
            <person name="Meng S."/>
            <person name="Li G."/>
            <person name="Viehrig K."/>
            <person name="Ye F."/>
            <person name="Su P."/>
            <person name="Kiefer A.F."/>
            <person name="Nichols A."/>
            <person name="Cepeda A.J."/>
            <person name="Yan W."/>
            <person name="Fan B."/>
            <person name="Jiang Y."/>
            <person name="Adhikari A."/>
            <person name="Zheng C.-J."/>
            <person name="Schuster L."/>
            <person name="Cowan T.M."/>
            <person name="Smanski M.J."/>
            <person name="Chevrette M.G."/>
            <person name="De Carvalho L.P.S."/>
            <person name="Shen B."/>
        </authorList>
    </citation>
    <scope>NUCLEOTIDE SEQUENCE [LARGE SCALE GENOMIC DNA]</scope>
    <source>
        <strain evidence="2 3">NPDC015755</strain>
    </source>
</reference>
<comment type="caution">
    <text evidence="2">The sequence shown here is derived from an EMBL/GenBank/DDBJ whole genome shotgun (WGS) entry which is preliminary data.</text>
</comment>